<dbReference type="RefSeq" id="WP_386113695.1">
    <property type="nucleotide sequence ID" value="NZ_JBHTKM010000010.1"/>
</dbReference>
<organism evidence="2 3">
    <name type="scientific">Winogradskyella rapida</name>
    <dbReference type="NCBI Taxonomy" id="549701"/>
    <lineage>
        <taxon>Bacteria</taxon>
        <taxon>Pseudomonadati</taxon>
        <taxon>Bacteroidota</taxon>
        <taxon>Flavobacteriia</taxon>
        <taxon>Flavobacteriales</taxon>
        <taxon>Flavobacteriaceae</taxon>
        <taxon>Winogradskyella</taxon>
    </lineage>
</organism>
<evidence type="ECO:0000313" key="3">
    <source>
        <dbReference type="Proteomes" id="UP001597086"/>
    </source>
</evidence>
<dbReference type="Proteomes" id="UP001597086">
    <property type="component" value="Unassembled WGS sequence"/>
</dbReference>
<proteinExistence type="predicted"/>
<feature type="domain" description="AraC effector-binding" evidence="1">
    <location>
        <begin position="1"/>
        <end position="154"/>
    </location>
</feature>
<evidence type="ECO:0000313" key="2">
    <source>
        <dbReference type="EMBL" id="MFD1014796.1"/>
    </source>
</evidence>
<dbReference type="InterPro" id="IPR029442">
    <property type="entry name" value="GyrI-like"/>
</dbReference>
<dbReference type="InterPro" id="IPR053182">
    <property type="entry name" value="YobU-like_regulator"/>
</dbReference>
<evidence type="ECO:0000259" key="1">
    <source>
        <dbReference type="SMART" id="SM00871"/>
    </source>
</evidence>
<dbReference type="EMBL" id="JBHTKM010000010">
    <property type="protein sequence ID" value="MFD1014796.1"/>
    <property type="molecule type" value="Genomic_DNA"/>
</dbReference>
<dbReference type="PANTHER" id="PTHR36444:SF2">
    <property type="entry name" value="TRANSCRIPTIONAL REGULATOR PROTEIN YOBU-RELATED"/>
    <property type="match status" value="1"/>
</dbReference>
<dbReference type="InterPro" id="IPR010499">
    <property type="entry name" value="AraC_E-bd"/>
</dbReference>
<dbReference type="PANTHER" id="PTHR36444">
    <property type="entry name" value="TRANSCRIPTIONAL REGULATOR PROTEIN YOBU-RELATED"/>
    <property type="match status" value="1"/>
</dbReference>
<comment type="caution">
    <text evidence="2">The sequence shown here is derived from an EMBL/GenBank/DDBJ whole genome shotgun (WGS) entry which is preliminary data.</text>
</comment>
<accession>A0ABW3KNI5</accession>
<dbReference type="SUPFAM" id="SSF55136">
    <property type="entry name" value="Probable bacterial effector-binding domain"/>
    <property type="match status" value="1"/>
</dbReference>
<reference evidence="3" key="1">
    <citation type="journal article" date="2019" name="Int. J. Syst. Evol. Microbiol.">
        <title>The Global Catalogue of Microorganisms (GCM) 10K type strain sequencing project: providing services to taxonomists for standard genome sequencing and annotation.</title>
        <authorList>
            <consortium name="The Broad Institute Genomics Platform"/>
            <consortium name="The Broad Institute Genome Sequencing Center for Infectious Disease"/>
            <person name="Wu L."/>
            <person name="Ma J."/>
        </authorList>
    </citation>
    <scope>NUCLEOTIDE SEQUENCE [LARGE SCALE GENOMIC DNA]</scope>
    <source>
        <strain evidence="3">CCUG 56098</strain>
    </source>
</reference>
<dbReference type="InterPro" id="IPR011256">
    <property type="entry name" value="Reg_factor_effector_dom_sf"/>
</dbReference>
<dbReference type="Pfam" id="PF06445">
    <property type="entry name" value="GyrI-like"/>
    <property type="match status" value="1"/>
</dbReference>
<protein>
    <submittedName>
        <fullName evidence="2">GyrI-like domain-containing protein</fullName>
    </submittedName>
</protein>
<dbReference type="Gene3D" id="3.20.80.10">
    <property type="entry name" value="Regulatory factor, effector binding domain"/>
    <property type="match status" value="1"/>
</dbReference>
<dbReference type="SMART" id="SM00871">
    <property type="entry name" value="AraC_E_bind"/>
    <property type="match status" value="1"/>
</dbReference>
<sequence>MHPEIIETSERKVIGISTTMRHGEYHKIQQLWQQFMPRLKAVKARSSAELIALQEFPEDTNAATLSDYTIWACAEVLNFNEIPEGMMSLVIPAGTYAIVPHKGMDASKTYSQFMSKWLTNSGYGIDARPHFQVMGAKYKNGSPDSEEEFYIPIKWITEAN</sequence>
<gene>
    <name evidence="2" type="ORF">ACFQ13_02580</name>
</gene>
<name>A0ABW3KNI5_9FLAO</name>
<keyword evidence="3" id="KW-1185">Reference proteome</keyword>